<dbReference type="Proteomes" id="UP000243499">
    <property type="component" value="Chromosome 1"/>
</dbReference>
<sequence>MEETGEGGIGPLFAMSLSIRFGTKDESQIPSMTVCISILSGVAAIIAPPQLCVFADYLYDSEHVTNCNPKFDCSYFHPIRCRGYNSSSSITCLR</sequence>
<dbReference type="EMBL" id="CM008046">
    <property type="protein sequence ID" value="PAN04820.2"/>
    <property type="molecule type" value="Genomic_DNA"/>
</dbReference>
<reference evidence="1" key="1">
    <citation type="submission" date="2018-04" db="EMBL/GenBank/DDBJ databases">
        <title>WGS assembly of Panicum hallii.</title>
        <authorList>
            <person name="Lovell J."/>
            <person name="Jenkins J."/>
            <person name="Lowry D."/>
            <person name="Mamidi S."/>
            <person name="Sreedasyam A."/>
            <person name="Weng X."/>
            <person name="Barry K."/>
            <person name="Bonette J."/>
            <person name="Campitelli B."/>
            <person name="Daum C."/>
            <person name="Gordon S."/>
            <person name="Gould B."/>
            <person name="Lipzen A."/>
            <person name="Macqueen A."/>
            <person name="Palacio-Mejia J."/>
            <person name="Plott C."/>
            <person name="Shakirov E."/>
            <person name="Shu S."/>
            <person name="Yoshinaga Y."/>
            <person name="Zane M."/>
            <person name="Rokhsar D."/>
            <person name="Grimwood J."/>
            <person name="Schmutz J."/>
            <person name="Juenger T."/>
        </authorList>
    </citation>
    <scope>NUCLEOTIDE SEQUENCE [LARGE SCALE GENOMIC DNA]</scope>
    <source>
        <strain evidence="1">FIL2</strain>
    </source>
</reference>
<accession>A0A2S3GMR8</accession>
<dbReference type="Gramene" id="PAN04820">
    <property type="protein sequence ID" value="PAN04820"/>
    <property type="gene ID" value="PAHAL_1G094400"/>
</dbReference>
<dbReference type="AlphaFoldDB" id="A0A2S3GMR8"/>
<proteinExistence type="predicted"/>
<gene>
    <name evidence="1" type="ORF">PAHAL_1G094400</name>
</gene>
<organism evidence="1">
    <name type="scientific">Panicum hallii</name>
    <dbReference type="NCBI Taxonomy" id="206008"/>
    <lineage>
        <taxon>Eukaryota</taxon>
        <taxon>Viridiplantae</taxon>
        <taxon>Streptophyta</taxon>
        <taxon>Embryophyta</taxon>
        <taxon>Tracheophyta</taxon>
        <taxon>Spermatophyta</taxon>
        <taxon>Magnoliopsida</taxon>
        <taxon>Liliopsida</taxon>
        <taxon>Poales</taxon>
        <taxon>Poaceae</taxon>
        <taxon>PACMAD clade</taxon>
        <taxon>Panicoideae</taxon>
        <taxon>Panicodae</taxon>
        <taxon>Paniceae</taxon>
        <taxon>Panicinae</taxon>
        <taxon>Panicum</taxon>
        <taxon>Panicum sect. Panicum</taxon>
    </lineage>
</organism>
<name>A0A2S3GMR8_9POAL</name>
<protein>
    <submittedName>
        <fullName evidence="1">Uncharacterized protein</fullName>
    </submittedName>
</protein>
<evidence type="ECO:0000313" key="1">
    <source>
        <dbReference type="EMBL" id="PAN04820.2"/>
    </source>
</evidence>